<protein>
    <submittedName>
        <fullName evidence="10">Uncharacterized protein</fullName>
    </submittedName>
</protein>
<evidence type="ECO:0000256" key="1">
    <source>
        <dbReference type="ARBA" id="ARBA00004604"/>
    </source>
</evidence>
<dbReference type="InterPro" id="IPR015943">
    <property type="entry name" value="WD40/YVTN_repeat-like_dom_sf"/>
</dbReference>
<dbReference type="PROSITE" id="PS50294">
    <property type="entry name" value="WD_REPEATS_REGION"/>
    <property type="match status" value="1"/>
</dbReference>
<sequence length="1046" mass="114563">MAKDAERKRKLEQDQEIATPKRLKQSKGDPAKKAGSKINGESTGSPMVVISRTESKESSKQTPRPGSAAGNKSSGSAKRSNSTSAAKPAIDNSTSSTSKKHSQDVKQEEGVKSEVEESANTPSSAKSSKKKKKRKSAQQSDLNASEQRKRDKKARRSAQRMVDVGLAENEQLTAPNQHGWWLSAPGAGHYLDHDPIFVEDDFRDKYLIAATNREIQLLSLDSSLVVRKHVVPDGRSIVCYSLSPGSDDCVDVAYDNGTKVQWNWMTSELVKGTFPGQETTVAMTVTEMDDGREELFYIARSRGDYTVIGERKSLYTTERRLKSIQVLQNGWYIICVSATALTIGARKAFDKCDYIWVDIPVEKPIRCADARLLDTDKKQGRRPDLAVAVGDTEGQVHLYSNVSSVFATPSQAKLPPPRYLHWHREPVSAIKFSKDGNYILSGGKETVLVIWQLETGRQQFLPHLTAEIERIVVSADGTRYALQMGDNSIMVLSSSELKPVANVAGLQLPISTEKMEAEGIYLPGTTAVLHPKDPHQLLLSVPATQPKTALDVAARPFLQSFDIRNARHISRQALGRNNVTDLSVGPEKTPVIPPDVNLLAVSADGKWLTTVDEWFPPASDLEHIVAKTTGLDAHDVQELRERQQHKREIHVKFWRWNEASNTWTLSTRADSPHMRFKDADPGKGGGTILKLVSDPASNCFATIGADSNVKIWVPKLRTKFGQPLKEQDGTDSVNWVCQRTIPIPASANAFDRADSPMDGSGEKTADVTDAALVFSPDGSMLACANGSADENALPLVHFVSPTTGALIATKTGLVAAEQAIVDFGFSDHYFVSLSTGAVRVWNLIDDSHQYTIALSGRDEDQEDAMLAINHFDETFAVISHKPSPNTDALTPKVEVYSPKQTVCLFETDFVAEPAKILAGNGVKGYTILFEDGTIRTLYSATPTARPKQDVQPPPEQSSALAVAQQQDEDVEMADSDTFGLSLGEYTSTAAIEDDRPVVRPEHLAEIFDTGNSLGLPPVRDMFQAVVGLYARKPRHVDSDAMEVEVV</sequence>
<feature type="compositionally biased region" description="Low complexity" evidence="9">
    <location>
        <begin position="66"/>
        <end position="85"/>
    </location>
</feature>
<dbReference type="InterPro" id="IPR001680">
    <property type="entry name" value="WD40_rpt"/>
</dbReference>
<evidence type="ECO:0000313" key="11">
    <source>
        <dbReference type="Proteomes" id="UP000799537"/>
    </source>
</evidence>
<dbReference type="AlphaFoldDB" id="A0A6A6CPP9"/>
<dbReference type="GeneID" id="54569964"/>
<evidence type="ECO:0000256" key="9">
    <source>
        <dbReference type="SAM" id="MobiDB-lite"/>
    </source>
</evidence>
<keyword evidence="7" id="KW-0539">Nucleus</keyword>
<dbReference type="PANTHER" id="PTHR44215:SF1">
    <property type="entry name" value="WD REPEAT-CONTAINING PROTEIN 75"/>
    <property type="match status" value="1"/>
</dbReference>
<dbReference type="Proteomes" id="UP000799537">
    <property type="component" value="Unassembled WGS sequence"/>
</dbReference>
<keyword evidence="2" id="KW-0690">Ribosome biogenesis</keyword>
<dbReference type="InterPro" id="IPR053826">
    <property type="entry name" value="WDR75"/>
</dbReference>
<evidence type="ECO:0000256" key="2">
    <source>
        <dbReference type="ARBA" id="ARBA00022517"/>
    </source>
</evidence>
<dbReference type="GO" id="GO:0006364">
    <property type="term" value="P:rRNA processing"/>
    <property type="evidence" value="ECO:0007669"/>
    <property type="project" value="UniProtKB-KW"/>
</dbReference>
<comment type="subcellular location">
    <subcellularLocation>
        <location evidence="1">Nucleus</location>
        <location evidence="1">Nucleolus</location>
    </subcellularLocation>
</comment>
<dbReference type="OrthoDB" id="4096at2759"/>
<keyword evidence="5" id="KW-0677">Repeat</keyword>
<accession>A0A6A6CPP9</accession>
<feature type="region of interest" description="Disordered" evidence="9">
    <location>
        <begin position="1"/>
        <end position="160"/>
    </location>
</feature>
<dbReference type="Gene3D" id="2.130.10.10">
    <property type="entry name" value="YVTN repeat-like/Quinoprotein amine dehydrogenase"/>
    <property type="match status" value="2"/>
</dbReference>
<keyword evidence="3" id="KW-0698">rRNA processing</keyword>
<dbReference type="InterPro" id="IPR036322">
    <property type="entry name" value="WD40_repeat_dom_sf"/>
</dbReference>
<feature type="compositionally biased region" description="Basic residues" evidence="9">
    <location>
        <begin position="127"/>
        <end position="136"/>
    </location>
</feature>
<dbReference type="EMBL" id="ML993592">
    <property type="protein sequence ID" value="KAF2167739.1"/>
    <property type="molecule type" value="Genomic_DNA"/>
</dbReference>
<dbReference type="PANTHER" id="PTHR44215">
    <property type="entry name" value="WD REPEAT-CONTAINING PROTEIN 75"/>
    <property type="match status" value="1"/>
</dbReference>
<dbReference type="GO" id="GO:0003723">
    <property type="term" value="F:RNA binding"/>
    <property type="evidence" value="ECO:0007669"/>
    <property type="project" value="InterPro"/>
</dbReference>
<feature type="repeat" description="WD" evidence="8">
    <location>
        <begin position="420"/>
        <end position="461"/>
    </location>
</feature>
<keyword evidence="11" id="KW-1185">Reference proteome</keyword>
<evidence type="ECO:0000256" key="7">
    <source>
        <dbReference type="ARBA" id="ARBA00023242"/>
    </source>
</evidence>
<dbReference type="Pfam" id="PF23869">
    <property type="entry name" value="Beta-prop_WDR75_1st"/>
    <property type="match status" value="1"/>
</dbReference>
<evidence type="ECO:0000256" key="5">
    <source>
        <dbReference type="ARBA" id="ARBA00022737"/>
    </source>
</evidence>
<evidence type="ECO:0000256" key="8">
    <source>
        <dbReference type="PROSITE-ProRule" id="PRU00221"/>
    </source>
</evidence>
<dbReference type="GO" id="GO:2000234">
    <property type="term" value="P:positive regulation of rRNA processing"/>
    <property type="evidence" value="ECO:0007669"/>
    <property type="project" value="TreeGrafter"/>
</dbReference>
<dbReference type="GO" id="GO:0032040">
    <property type="term" value="C:small-subunit processome"/>
    <property type="evidence" value="ECO:0007669"/>
    <property type="project" value="InterPro"/>
</dbReference>
<proteinExistence type="predicted"/>
<name>A0A6A6CPP9_ZASCE</name>
<evidence type="ECO:0000256" key="3">
    <source>
        <dbReference type="ARBA" id="ARBA00022552"/>
    </source>
</evidence>
<dbReference type="GO" id="GO:0045943">
    <property type="term" value="P:positive regulation of transcription by RNA polymerase I"/>
    <property type="evidence" value="ECO:0007669"/>
    <property type="project" value="InterPro"/>
</dbReference>
<dbReference type="SMART" id="SM00320">
    <property type="entry name" value="WD40"/>
    <property type="match status" value="3"/>
</dbReference>
<dbReference type="PROSITE" id="PS50082">
    <property type="entry name" value="WD_REPEATS_2"/>
    <property type="match status" value="1"/>
</dbReference>
<evidence type="ECO:0000256" key="6">
    <source>
        <dbReference type="ARBA" id="ARBA00023163"/>
    </source>
</evidence>
<gene>
    <name evidence="10" type="ORF">M409DRAFT_65849</name>
</gene>
<evidence type="ECO:0000256" key="4">
    <source>
        <dbReference type="ARBA" id="ARBA00022574"/>
    </source>
</evidence>
<keyword evidence="4 8" id="KW-0853">WD repeat</keyword>
<keyword evidence="6" id="KW-0804">Transcription</keyword>
<feature type="compositionally biased region" description="Basic and acidic residues" evidence="9">
    <location>
        <begin position="1"/>
        <end position="13"/>
    </location>
</feature>
<organism evidence="10 11">
    <name type="scientific">Zasmidium cellare ATCC 36951</name>
    <dbReference type="NCBI Taxonomy" id="1080233"/>
    <lineage>
        <taxon>Eukaryota</taxon>
        <taxon>Fungi</taxon>
        <taxon>Dikarya</taxon>
        <taxon>Ascomycota</taxon>
        <taxon>Pezizomycotina</taxon>
        <taxon>Dothideomycetes</taxon>
        <taxon>Dothideomycetidae</taxon>
        <taxon>Mycosphaerellales</taxon>
        <taxon>Mycosphaerellaceae</taxon>
        <taxon>Zasmidium</taxon>
    </lineage>
</organism>
<dbReference type="RefSeq" id="XP_033668628.1">
    <property type="nucleotide sequence ID" value="XM_033816692.1"/>
</dbReference>
<feature type="compositionally biased region" description="Basic and acidic residues" evidence="9">
    <location>
        <begin position="101"/>
        <end position="115"/>
    </location>
</feature>
<reference evidence="10" key="1">
    <citation type="journal article" date="2020" name="Stud. Mycol.">
        <title>101 Dothideomycetes genomes: a test case for predicting lifestyles and emergence of pathogens.</title>
        <authorList>
            <person name="Haridas S."/>
            <person name="Albert R."/>
            <person name="Binder M."/>
            <person name="Bloem J."/>
            <person name="Labutti K."/>
            <person name="Salamov A."/>
            <person name="Andreopoulos B."/>
            <person name="Baker S."/>
            <person name="Barry K."/>
            <person name="Bills G."/>
            <person name="Bluhm B."/>
            <person name="Cannon C."/>
            <person name="Castanera R."/>
            <person name="Culley D."/>
            <person name="Daum C."/>
            <person name="Ezra D."/>
            <person name="Gonzalez J."/>
            <person name="Henrissat B."/>
            <person name="Kuo A."/>
            <person name="Liang C."/>
            <person name="Lipzen A."/>
            <person name="Lutzoni F."/>
            <person name="Magnuson J."/>
            <person name="Mondo S."/>
            <person name="Nolan M."/>
            <person name="Ohm R."/>
            <person name="Pangilinan J."/>
            <person name="Park H.-J."/>
            <person name="Ramirez L."/>
            <person name="Alfaro M."/>
            <person name="Sun H."/>
            <person name="Tritt A."/>
            <person name="Yoshinaga Y."/>
            <person name="Zwiers L.-H."/>
            <person name="Turgeon B."/>
            <person name="Goodwin S."/>
            <person name="Spatafora J."/>
            <person name="Crous P."/>
            <person name="Grigoriev I."/>
        </authorList>
    </citation>
    <scope>NUCLEOTIDE SEQUENCE</scope>
    <source>
        <strain evidence="10">ATCC 36951</strain>
    </source>
</reference>
<dbReference type="SUPFAM" id="SSF50978">
    <property type="entry name" value="WD40 repeat-like"/>
    <property type="match status" value="1"/>
</dbReference>
<dbReference type="CDD" id="cd23952">
    <property type="entry name" value="Utp17_CTD"/>
    <property type="match status" value="1"/>
</dbReference>
<evidence type="ECO:0000313" key="10">
    <source>
        <dbReference type="EMBL" id="KAF2167739.1"/>
    </source>
</evidence>